<keyword evidence="5" id="KW-0391">Immunity</keyword>
<evidence type="ECO:0000259" key="9">
    <source>
        <dbReference type="PROSITE" id="PS50188"/>
    </source>
</evidence>
<dbReference type="CDD" id="cd16040">
    <property type="entry name" value="SPRY_PRY_SNTX"/>
    <property type="match status" value="1"/>
</dbReference>
<keyword evidence="1" id="KW-0399">Innate immunity</keyword>
<keyword evidence="4" id="KW-0862">Zinc</keyword>
<dbReference type="Pfam" id="PF15227">
    <property type="entry name" value="zf-C3HC4_4"/>
    <property type="match status" value="1"/>
</dbReference>
<dbReference type="PROSITE" id="PS50188">
    <property type="entry name" value="B302_SPRY"/>
    <property type="match status" value="1"/>
</dbReference>
<dbReference type="RefSeq" id="XP_028997717.1">
    <property type="nucleotide sequence ID" value="XM_029141884.2"/>
</dbReference>
<keyword evidence="2" id="KW-0479">Metal-binding</keyword>
<feature type="domain" description="RING-type" evidence="8">
    <location>
        <begin position="31"/>
        <end position="74"/>
    </location>
</feature>
<evidence type="ECO:0000313" key="10">
    <source>
        <dbReference type="Proteomes" id="UP000515150"/>
    </source>
</evidence>
<dbReference type="SMART" id="SM00589">
    <property type="entry name" value="PRY"/>
    <property type="match status" value="1"/>
</dbReference>
<keyword evidence="7" id="KW-0175">Coiled coil</keyword>
<dbReference type="InterPro" id="IPR001841">
    <property type="entry name" value="Znf_RING"/>
</dbReference>
<dbReference type="Proteomes" id="UP000515150">
    <property type="component" value="Chromosome 24"/>
</dbReference>
<dbReference type="SMART" id="SM00449">
    <property type="entry name" value="SPRY"/>
    <property type="match status" value="1"/>
</dbReference>
<dbReference type="InterPro" id="IPR013320">
    <property type="entry name" value="ConA-like_dom_sf"/>
</dbReference>
<dbReference type="InterPro" id="IPR051051">
    <property type="entry name" value="E3_ubiq-ligase_TRIM/RNF"/>
</dbReference>
<evidence type="ECO:0000256" key="6">
    <source>
        <dbReference type="PROSITE-ProRule" id="PRU00175"/>
    </source>
</evidence>
<evidence type="ECO:0000256" key="4">
    <source>
        <dbReference type="ARBA" id="ARBA00022833"/>
    </source>
</evidence>
<evidence type="ECO:0000256" key="5">
    <source>
        <dbReference type="ARBA" id="ARBA00022859"/>
    </source>
</evidence>
<dbReference type="Pfam" id="PF00622">
    <property type="entry name" value="SPRY"/>
    <property type="match status" value="1"/>
</dbReference>
<keyword evidence="3 6" id="KW-0863">Zinc-finger</keyword>
<dbReference type="InParanoid" id="A0A6P7LUT2"/>
<dbReference type="GO" id="GO:0045087">
    <property type="term" value="P:innate immune response"/>
    <property type="evidence" value="ECO:0007669"/>
    <property type="project" value="UniProtKB-KW"/>
</dbReference>
<organism evidence="10 11">
    <name type="scientific">Betta splendens</name>
    <name type="common">Siamese fighting fish</name>
    <dbReference type="NCBI Taxonomy" id="158456"/>
    <lineage>
        <taxon>Eukaryota</taxon>
        <taxon>Metazoa</taxon>
        <taxon>Chordata</taxon>
        <taxon>Craniata</taxon>
        <taxon>Vertebrata</taxon>
        <taxon>Euteleostomi</taxon>
        <taxon>Actinopterygii</taxon>
        <taxon>Neopterygii</taxon>
        <taxon>Teleostei</taxon>
        <taxon>Neoteleostei</taxon>
        <taxon>Acanthomorphata</taxon>
        <taxon>Anabantaria</taxon>
        <taxon>Anabantiformes</taxon>
        <taxon>Anabantoidei</taxon>
        <taxon>Osphronemidae</taxon>
        <taxon>Betta</taxon>
    </lineage>
</organism>
<dbReference type="PANTHER" id="PTHR25465">
    <property type="entry name" value="B-BOX DOMAIN CONTAINING"/>
    <property type="match status" value="1"/>
</dbReference>
<dbReference type="Pfam" id="PF13765">
    <property type="entry name" value="PRY"/>
    <property type="match status" value="1"/>
</dbReference>
<proteinExistence type="predicted"/>
<dbReference type="SUPFAM" id="SSF49899">
    <property type="entry name" value="Concanavalin A-like lectins/glucanases"/>
    <property type="match status" value="1"/>
</dbReference>
<protein>
    <submittedName>
        <fullName evidence="11">Tripartite motif-containing protein 16-like protein</fullName>
    </submittedName>
</protein>
<evidence type="ECO:0000256" key="1">
    <source>
        <dbReference type="ARBA" id="ARBA00022588"/>
    </source>
</evidence>
<gene>
    <name evidence="11" type="primary">LOC114849987</name>
</gene>
<dbReference type="PRINTS" id="PR01407">
    <property type="entry name" value="BUTYPHLNCDUF"/>
</dbReference>
<evidence type="ECO:0000256" key="2">
    <source>
        <dbReference type="ARBA" id="ARBA00022723"/>
    </source>
</evidence>
<feature type="domain" description="B30.2/SPRY" evidence="9">
    <location>
        <begin position="317"/>
        <end position="512"/>
    </location>
</feature>
<dbReference type="PANTHER" id="PTHR25465:SF5">
    <property type="entry name" value="E3 UBIQUITIN_ISG15 LIGASE TRIM25-RELATED"/>
    <property type="match status" value="1"/>
</dbReference>
<dbReference type="InterPro" id="IPR058030">
    <property type="entry name" value="TRIM8/14/16/25/29/45/65_CC"/>
</dbReference>
<dbReference type="InterPro" id="IPR003877">
    <property type="entry name" value="SPRY_dom"/>
</dbReference>
<keyword evidence="10" id="KW-1185">Reference proteome</keyword>
<reference evidence="11" key="1">
    <citation type="submission" date="2025-08" db="UniProtKB">
        <authorList>
            <consortium name="RefSeq"/>
        </authorList>
    </citation>
    <scope>IDENTIFICATION</scope>
</reference>
<dbReference type="InterPro" id="IPR006574">
    <property type="entry name" value="PRY"/>
</dbReference>
<evidence type="ECO:0000313" key="11">
    <source>
        <dbReference type="RefSeq" id="XP_028997717.1"/>
    </source>
</evidence>
<dbReference type="Gene3D" id="3.30.40.10">
    <property type="entry name" value="Zinc/RING finger domain, C3HC4 (zinc finger)"/>
    <property type="match status" value="1"/>
</dbReference>
<evidence type="ECO:0000256" key="3">
    <source>
        <dbReference type="ARBA" id="ARBA00022771"/>
    </source>
</evidence>
<feature type="coiled-coil region" evidence="7">
    <location>
        <begin position="209"/>
        <end position="246"/>
    </location>
</feature>
<dbReference type="PROSITE" id="PS00518">
    <property type="entry name" value="ZF_RING_1"/>
    <property type="match status" value="1"/>
</dbReference>
<dbReference type="Gene3D" id="2.60.120.920">
    <property type="match status" value="1"/>
</dbReference>
<dbReference type="InterPro" id="IPR043136">
    <property type="entry name" value="B30.2/SPRY_sf"/>
</dbReference>
<name>A0A6P7LUT2_BETSP</name>
<dbReference type="GO" id="GO:0005737">
    <property type="term" value="C:cytoplasm"/>
    <property type="evidence" value="ECO:0007669"/>
    <property type="project" value="UniProtKB-ARBA"/>
</dbReference>
<accession>A0A6P7LUT2</accession>
<dbReference type="InterPro" id="IPR003879">
    <property type="entry name" value="Butyrophylin_SPRY"/>
</dbReference>
<sequence>MEYNAGAEREQRSSSCSQREMAQTRQETFFCSICLDRLTDPVTVSCGHGYCMKCIKTYLDEEDQEKTHKCPQCRKVFTQRPVLRKDTALAGLLEELTIIGGTAPQKKPRENICSPHNEVMQLLWQTDQCRDHNTDSAATERTERQRVKGSRLRIQQRIQDRHEEVKLLQQEVEAIGRSADQTVEDSEKLFTELIRLLEQRRCEVTQRIRSQQETEVGRVKELQEKLEQEIAELQRKEAELEQLSHTRHHIQFLHGDPSLSALSGPTHSSRTNSRPLRYFEDVTAAVSKLRERLQEVLREMWAEVPLSVTEVDALLPSSDLKAKLETRADFLHYSCQITLDPHTAHTYLLLSDGNRKATLMSKQQSSSGPSERFSYWQQVLGRQGLMGRCYWEVAWRGTGVYIAASYGSIHRQGHVNLQGFGRNDKSWALLCYMNSYSFLYNNCKSSVSGPVSSRIGVYLDHRAGVLSFYSVSGTMTLLHRVQTTFTEPLYAGVSLIYNGDTAEFCMFKPGPTTDTII</sequence>
<evidence type="ECO:0000256" key="7">
    <source>
        <dbReference type="SAM" id="Coils"/>
    </source>
</evidence>
<dbReference type="GO" id="GO:0008270">
    <property type="term" value="F:zinc ion binding"/>
    <property type="evidence" value="ECO:0007669"/>
    <property type="project" value="UniProtKB-KW"/>
</dbReference>
<dbReference type="AlphaFoldDB" id="A0A6P7LUT2"/>
<dbReference type="GeneID" id="114849987"/>
<dbReference type="KEGG" id="bspl:114849987"/>
<dbReference type="InterPro" id="IPR001870">
    <property type="entry name" value="B30.2/SPRY"/>
</dbReference>
<dbReference type="Pfam" id="PF25600">
    <property type="entry name" value="TRIM_CC"/>
    <property type="match status" value="1"/>
</dbReference>
<evidence type="ECO:0000259" key="8">
    <source>
        <dbReference type="PROSITE" id="PS50089"/>
    </source>
</evidence>
<dbReference type="OrthoDB" id="6270329at2759"/>
<dbReference type="InterPro" id="IPR017907">
    <property type="entry name" value="Znf_RING_CS"/>
</dbReference>
<dbReference type="InterPro" id="IPR013083">
    <property type="entry name" value="Znf_RING/FYVE/PHD"/>
</dbReference>
<dbReference type="PROSITE" id="PS50089">
    <property type="entry name" value="ZF_RING_2"/>
    <property type="match status" value="1"/>
</dbReference>
<dbReference type="SMART" id="SM00184">
    <property type="entry name" value="RING"/>
    <property type="match status" value="1"/>
</dbReference>
<dbReference type="SUPFAM" id="SSF57850">
    <property type="entry name" value="RING/U-box"/>
    <property type="match status" value="1"/>
</dbReference>